<name>A0A4Y2NA40_ARAVE</name>
<comment type="caution">
    <text evidence="1">The sequence shown here is derived from an EMBL/GenBank/DDBJ whole genome shotgun (WGS) entry which is preliminary data.</text>
</comment>
<evidence type="ECO:0000313" key="2">
    <source>
        <dbReference type="Proteomes" id="UP000499080"/>
    </source>
</evidence>
<dbReference type="EMBL" id="BGPR01008707">
    <property type="protein sequence ID" value="GBN35519.1"/>
    <property type="molecule type" value="Genomic_DNA"/>
</dbReference>
<dbReference type="AlphaFoldDB" id="A0A4Y2NA40"/>
<proteinExistence type="predicted"/>
<protein>
    <submittedName>
        <fullName evidence="1">Uncharacterized protein</fullName>
    </submittedName>
</protein>
<gene>
    <name evidence="1" type="ORF">AVEN_111472_1</name>
</gene>
<organism evidence="1 2">
    <name type="scientific">Araneus ventricosus</name>
    <name type="common">Orbweaver spider</name>
    <name type="synonym">Epeira ventricosa</name>
    <dbReference type="NCBI Taxonomy" id="182803"/>
    <lineage>
        <taxon>Eukaryota</taxon>
        <taxon>Metazoa</taxon>
        <taxon>Ecdysozoa</taxon>
        <taxon>Arthropoda</taxon>
        <taxon>Chelicerata</taxon>
        <taxon>Arachnida</taxon>
        <taxon>Araneae</taxon>
        <taxon>Araneomorphae</taxon>
        <taxon>Entelegynae</taxon>
        <taxon>Araneoidea</taxon>
        <taxon>Araneidae</taxon>
        <taxon>Araneus</taxon>
    </lineage>
</organism>
<keyword evidence="2" id="KW-1185">Reference proteome</keyword>
<sequence>MPTRLVFLSQEKNSWWITKIAQLSLPLKRLTCIRSLPRMLLSRCFLLLFETRLIRLVSPAQFWKESSTQLEPEATTCRAQNCAHSCHPYTTDKGNYTSAEFQ</sequence>
<accession>A0A4Y2NA40</accession>
<evidence type="ECO:0000313" key="1">
    <source>
        <dbReference type="EMBL" id="GBN35519.1"/>
    </source>
</evidence>
<reference evidence="1 2" key="1">
    <citation type="journal article" date="2019" name="Sci. Rep.">
        <title>Orb-weaving spider Araneus ventricosus genome elucidates the spidroin gene catalogue.</title>
        <authorList>
            <person name="Kono N."/>
            <person name="Nakamura H."/>
            <person name="Ohtoshi R."/>
            <person name="Moran D.A.P."/>
            <person name="Shinohara A."/>
            <person name="Yoshida Y."/>
            <person name="Fujiwara M."/>
            <person name="Mori M."/>
            <person name="Tomita M."/>
            <person name="Arakawa K."/>
        </authorList>
    </citation>
    <scope>NUCLEOTIDE SEQUENCE [LARGE SCALE GENOMIC DNA]</scope>
</reference>
<dbReference type="Proteomes" id="UP000499080">
    <property type="component" value="Unassembled WGS sequence"/>
</dbReference>